<dbReference type="AlphaFoldDB" id="A0A061S895"/>
<proteinExistence type="predicted"/>
<evidence type="ECO:0000313" key="6">
    <source>
        <dbReference type="EMBL" id="JAC78996.1"/>
    </source>
</evidence>
<dbReference type="CDD" id="cd23767">
    <property type="entry name" value="IQCD"/>
    <property type="match status" value="1"/>
</dbReference>
<keyword evidence="2" id="KW-0963">Cytoplasm</keyword>
<dbReference type="GO" id="GO:0000922">
    <property type="term" value="C:spindle pole"/>
    <property type="evidence" value="ECO:0007669"/>
    <property type="project" value="TreeGrafter"/>
</dbReference>
<feature type="region of interest" description="Disordered" evidence="5">
    <location>
        <begin position="1"/>
        <end position="30"/>
    </location>
</feature>
<dbReference type="PROSITE" id="PS50096">
    <property type="entry name" value="IQ"/>
    <property type="match status" value="3"/>
</dbReference>
<name>A0A061S895_9CHLO</name>
<dbReference type="InterPro" id="IPR027417">
    <property type="entry name" value="P-loop_NTPase"/>
</dbReference>
<evidence type="ECO:0000256" key="1">
    <source>
        <dbReference type="ARBA" id="ARBA00004496"/>
    </source>
</evidence>
<dbReference type="SUPFAM" id="SSF52540">
    <property type="entry name" value="P-loop containing nucleoside triphosphate hydrolases"/>
    <property type="match status" value="1"/>
</dbReference>
<dbReference type="InterPro" id="IPR000048">
    <property type="entry name" value="IQ_motif_EF-hand-BS"/>
</dbReference>
<evidence type="ECO:0000256" key="5">
    <source>
        <dbReference type="SAM" id="MobiDB-lite"/>
    </source>
</evidence>
<dbReference type="PANTHER" id="PTHR22706:SF1">
    <property type="entry name" value="ASSEMBLY FACTOR FOR SPINDLE MICROTUBULES"/>
    <property type="match status" value="1"/>
</dbReference>
<dbReference type="Pfam" id="PF00612">
    <property type="entry name" value="IQ"/>
    <property type="match status" value="3"/>
</dbReference>
<evidence type="ECO:0000256" key="4">
    <source>
        <dbReference type="ARBA" id="ARBA00022860"/>
    </source>
</evidence>
<keyword evidence="3" id="KW-0677">Repeat</keyword>
<reference evidence="6" key="1">
    <citation type="submission" date="2014-05" db="EMBL/GenBank/DDBJ databases">
        <title>The transcriptome of the halophilic microalga Tetraselmis sp. GSL018 isolated from the Great Salt Lake, Utah.</title>
        <authorList>
            <person name="Jinkerson R.E."/>
            <person name="D'Adamo S."/>
            <person name="Posewitz M.C."/>
        </authorList>
    </citation>
    <scope>NUCLEOTIDE SEQUENCE</scope>
    <source>
        <strain evidence="6">GSL018</strain>
    </source>
</reference>
<dbReference type="PANTHER" id="PTHR22706">
    <property type="entry name" value="ASSEMBLY FACTOR FOR SPINDLE MICROTUBULES"/>
    <property type="match status" value="1"/>
</dbReference>
<dbReference type="SMART" id="SM00015">
    <property type="entry name" value="IQ"/>
    <property type="match status" value="3"/>
</dbReference>
<organism evidence="6">
    <name type="scientific">Tetraselmis sp. GSL018</name>
    <dbReference type="NCBI Taxonomy" id="582737"/>
    <lineage>
        <taxon>Eukaryota</taxon>
        <taxon>Viridiplantae</taxon>
        <taxon>Chlorophyta</taxon>
        <taxon>core chlorophytes</taxon>
        <taxon>Chlorodendrophyceae</taxon>
        <taxon>Chlorodendrales</taxon>
        <taxon>Chlorodendraceae</taxon>
        <taxon>Tetraselmis</taxon>
    </lineage>
</organism>
<evidence type="ECO:0000256" key="2">
    <source>
        <dbReference type="ARBA" id="ARBA00022490"/>
    </source>
</evidence>
<dbReference type="CDD" id="cd23766">
    <property type="entry name" value="IQCG"/>
    <property type="match status" value="1"/>
</dbReference>
<gene>
    <name evidence="6" type="ORF">TSPGSL018_13804</name>
</gene>
<accession>A0A061S895</accession>
<dbReference type="EMBL" id="GBEZ01006402">
    <property type="protein sequence ID" value="JAC78996.1"/>
    <property type="molecule type" value="Transcribed_RNA"/>
</dbReference>
<dbReference type="GO" id="GO:0000278">
    <property type="term" value="P:mitotic cell cycle"/>
    <property type="evidence" value="ECO:0007669"/>
    <property type="project" value="TreeGrafter"/>
</dbReference>
<evidence type="ECO:0000256" key="3">
    <source>
        <dbReference type="ARBA" id="ARBA00022737"/>
    </source>
</evidence>
<protein>
    <submittedName>
        <fullName evidence="6">Spermatogenesis-associated protein 17-like</fullName>
    </submittedName>
</protein>
<dbReference type="GO" id="GO:0051295">
    <property type="term" value="P:establishment of meiotic spindle localization"/>
    <property type="evidence" value="ECO:0007669"/>
    <property type="project" value="TreeGrafter"/>
</dbReference>
<sequence>MVKPSTANSIPEPEPDTELESSKLPNFETEPPGMSQLLRRMQEIENGYFNMCRVAAERYELEHNAARTLQRWARGYIVRRNLKDFNSHALFCQRIWRGYLGRCRYVEHLKDFNHKLRMEYFDRMATRIQRLWRGHLSRKHVHSFYARRRYLEEVARKNAETRAMLDEEFWRSLEQQKRSEEERARTRFGSTISQMHHLVSTFSQPGIFNSPYLEVSGGAPKVASLPIEEHLQRSARGALAKQRAGKKRRGKLPPATERPPASFFTKSGRLAPLKSGATTASPNLTLQASVPYKMVHDEMQFEELLGRSEILSMHPHQFVTTIQAPVPERHRHFQLPALKNDTEFMETHDILLRPAVDSLDARTTEVHPDATRPFLTQPGRQAYFQDTLNLQEEYLRGRAGVEQPAATD</sequence>
<dbReference type="GO" id="GO:0005516">
    <property type="term" value="F:calmodulin binding"/>
    <property type="evidence" value="ECO:0007669"/>
    <property type="project" value="UniProtKB-KW"/>
</dbReference>
<dbReference type="Gene3D" id="1.20.5.190">
    <property type="match status" value="1"/>
</dbReference>
<dbReference type="GO" id="GO:0007051">
    <property type="term" value="P:spindle organization"/>
    <property type="evidence" value="ECO:0007669"/>
    <property type="project" value="TreeGrafter"/>
</dbReference>
<dbReference type="GO" id="GO:0005737">
    <property type="term" value="C:cytoplasm"/>
    <property type="evidence" value="ECO:0007669"/>
    <property type="project" value="UniProtKB-SubCell"/>
</dbReference>
<dbReference type="InterPro" id="IPR051185">
    <property type="entry name" value="ASPM"/>
</dbReference>
<keyword evidence="4" id="KW-0112">Calmodulin-binding</keyword>
<comment type="subcellular location">
    <subcellularLocation>
        <location evidence="1">Cytoplasm</location>
    </subcellularLocation>
</comment>
<feature type="region of interest" description="Disordered" evidence="5">
    <location>
        <begin position="234"/>
        <end position="279"/>
    </location>
</feature>